<evidence type="ECO:0000256" key="3">
    <source>
        <dbReference type="ARBA" id="ARBA00022723"/>
    </source>
</evidence>
<evidence type="ECO:0000259" key="7">
    <source>
        <dbReference type="Pfam" id="PF01435"/>
    </source>
</evidence>
<gene>
    <name evidence="8" type="ORF">SAMN04488118_1187</name>
</gene>
<evidence type="ECO:0000256" key="6">
    <source>
        <dbReference type="ARBA" id="ARBA00023049"/>
    </source>
</evidence>
<dbReference type="InterPro" id="IPR051156">
    <property type="entry name" value="Mito/Outer_Membr_Metalloprot"/>
</dbReference>
<dbReference type="EMBL" id="FMWG01000018">
    <property type="protein sequence ID" value="SCZ73663.1"/>
    <property type="molecule type" value="Genomic_DNA"/>
</dbReference>
<keyword evidence="3" id="KW-0479">Metal-binding</keyword>
<dbReference type="SUPFAM" id="SSF48452">
    <property type="entry name" value="TPR-like"/>
    <property type="match status" value="1"/>
</dbReference>
<dbReference type="GO" id="GO:0004222">
    <property type="term" value="F:metalloendopeptidase activity"/>
    <property type="evidence" value="ECO:0007669"/>
    <property type="project" value="InterPro"/>
</dbReference>
<evidence type="ECO:0000256" key="1">
    <source>
        <dbReference type="ARBA" id="ARBA00001947"/>
    </source>
</evidence>
<dbReference type="PANTHER" id="PTHR22726:SF1">
    <property type="entry name" value="METALLOENDOPEPTIDASE OMA1, MITOCHONDRIAL"/>
    <property type="match status" value="1"/>
</dbReference>
<keyword evidence="9" id="KW-1185">Reference proteome</keyword>
<protein>
    <submittedName>
        <fullName evidence="8">Putative Zn-dependent protease, contains TPR repeats</fullName>
    </submittedName>
</protein>
<dbReference type="GO" id="GO:0051603">
    <property type="term" value="P:proteolysis involved in protein catabolic process"/>
    <property type="evidence" value="ECO:0007669"/>
    <property type="project" value="TreeGrafter"/>
</dbReference>
<dbReference type="InterPro" id="IPR011990">
    <property type="entry name" value="TPR-like_helical_dom_sf"/>
</dbReference>
<keyword evidence="6" id="KW-0482">Metalloprotease</keyword>
<organism evidence="8 9">
    <name type="scientific">Epibacterium ulvae</name>
    <dbReference type="NCBI Taxonomy" id="1156985"/>
    <lineage>
        <taxon>Bacteria</taxon>
        <taxon>Pseudomonadati</taxon>
        <taxon>Pseudomonadota</taxon>
        <taxon>Alphaproteobacteria</taxon>
        <taxon>Rhodobacterales</taxon>
        <taxon>Roseobacteraceae</taxon>
        <taxon>Epibacterium</taxon>
    </lineage>
</organism>
<keyword evidence="2 8" id="KW-0645">Protease</keyword>
<dbReference type="Pfam" id="PF01435">
    <property type="entry name" value="Peptidase_M48"/>
    <property type="match status" value="1"/>
</dbReference>
<dbReference type="AlphaFoldDB" id="A0A1G5RHV8"/>
<evidence type="ECO:0000256" key="4">
    <source>
        <dbReference type="ARBA" id="ARBA00022801"/>
    </source>
</evidence>
<dbReference type="Gene3D" id="1.25.40.10">
    <property type="entry name" value="Tetratricopeptide repeat domain"/>
    <property type="match status" value="1"/>
</dbReference>
<dbReference type="InterPro" id="IPR001915">
    <property type="entry name" value="Peptidase_M48"/>
</dbReference>
<evidence type="ECO:0000313" key="8">
    <source>
        <dbReference type="EMBL" id="SCZ73663.1"/>
    </source>
</evidence>
<dbReference type="PANTHER" id="PTHR22726">
    <property type="entry name" value="METALLOENDOPEPTIDASE OMA1"/>
    <property type="match status" value="1"/>
</dbReference>
<dbReference type="Pfam" id="PF13432">
    <property type="entry name" value="TPR_16"/>
    <property type="match status" value="1"/>
</dbReference>
<name>A0A1G5RHV8_9RHOB</name>
<dbReference type="RefSeq" id="WP_170830517.1">
    <property type="nucleotide sequence ID" value="NZ_FMWG01000018.1"/>
</dbReference>
<dbReference type="GO" id="GO:0046872">
    <property type="term" value="F:metal ion binding"/>
    <property type="evidence" value="ECO:0007669"/>
    <property type="project" value="UniProtKB-KW"/>
</dbReference>
<dbReference type="Gene3D" id="3.30.2010.10">
    <property type="entry name" value="Metalloproteases ('zincins'), catalytic domain"/>
    <property type="match status" value="1"/>
</dbReference>
<dbReference type="CDD" id="cd07324">
    <property type="entry name" value="M48C_Oma1-like"/>
    <property type="match status" value="1"/>
</dbReference>
<comment type="cofactor">
    <cofactor evidence="1">
        <name>Zn(2+)</name>
        <dbReference type="ChEBI" id="CHEBI:29105"/>
    </cofactor>
</comment>
<proteinExistence type="predicted"/>
<evidence type="ECO:0000256" key="2">
    <source>
        <dbReference type="ARBA" id="ARBA00022670"/>
    </source>
</evidence>
<reference evidence="8 9" key="1">
    <citation type="submission" date="2016-10" db="EMBL/GenBank/DDBJ databases">
        <authorList>
            <person name="de Groot N.N."/>
        </authorList>
    </citation>
    <scope>NUCLEOTIDE SEQUENCE [LARGE SCALE GENOMIC DNA]</scope>
    <source>
        <strain evidence="8 9">U95</strain>
    </source>
</reference>
<sequence>MTFERFSRLASIPALAIGLFLYLTAAVQASSVSLLRDPDIENGLRQLAAPIFRAAGLNPKRVRVLVVNQSSLNAFVVDHNSVFLNYGLILRVDTPEMLQAVIAHEVAHITNGHIARRTQNFKSANSAAGLGAALSLLAAAAGGGEAAAGVAIGTQSAALRGFLSHTRAEESSADQTAISLLKRAGINTQGMVDLHKLFAGQDLLSSVNQDPYTRSHPLTRDRVRAAQAFVAAHGGSTPTSAEAQYWLSRLQGKLSAFTRASKWTLRRAKSEPYEDIRLMREAIAHHRSNNSKKALRAMDAAIAKRPNDGFYLELRGQILMENRKWSDALATYRRAASQQPKDSLILASLGRAQLAAGQNSAAVKTMERARSLDFRNNVLLRDMAQAYAKTGKNGMAAVVTAERYALRGRLNDAEIHAKRASGLLPRGSAAWRRAQDIVIAAEQNRKRTKK</sequence>
<evidence type="ECO:0000313" key="9">
    <source>
        <dbReference type="Proteomes" id="UP000198767"/>
    </source>
</evidence>
<dbReference type="STRING" id="1156985.SAMN04488118_1187"/>
<dbReference type="Proteomes" id="UP000198767">
    <property type="component" value="Unassembled WGS sequence"/>
</dbReference>
<evidence type="ECO:0000256" key="5">
    <source>
        <dbReference type="ARBA" id="ARBA00022833"/>
    </source>
</evidence>
<feature type="domain" description="Peptidase M48" evidence="7">
    <location>
        <begin position="41"/>
        <end position="228"/>
    </location>
</feature>
<dbReference type="GO" id="GO:0016020">
    <property type="term" value="C:membrane"/>
    <property type="evidence" value="ECO:0007669"/>
    <property type="project" value="TreeGrafter"/>
</dbReference>
<keyword evidence="4" id="KW-0378">Hydrolase</keyword>
<keyword evidence="5" id="KW-0862">Zinc</keyword>
<accession>A0A1G5RHV8</accession>